<dbReference type="InterPro" id="IPR058591">
    <property type="entry name" value="Gtf3_N"/>
</dbReference>
<dbReference type="EMBL" id="JAKEVY010000001">
    <property type="protein sequence ID" value="MCF1713083.1"/>
    <property type="molecule type" value="Genomic_DNA"/>
</dbReference>
<dbReference type="Pfam" id="PF26337">
    <property type="entry name" value="Gtf3_C"/>
    <property type="match status" value="1"/>
</dbReference>
<keyword evidence="5" id="KW-1185">Reference proteome</keyword>
<sequence>MKLTESEKYFFEVYYPHEFHHGGVGNKDIETILKKDGFLPIRLPERFLPIKFIMRLIVMASWVWKIKPNSLVAFQFPVYPRMFRIMTYLLAKKKVKLLVILSDIDGLKTNNEQILQKELKLLKLCTHFIVHGGPMQRWLLENLPEAGTAKIVQLGPFDFLATPCQEKRLLQPSICFAGNLSKSGFLVHLPQSESIVYHLYGEDPPIGCLDNSRIHYHGVYDPYGLPSAIVGSFGLIWDGEGADGPSGAIGNYQQYIFPHKLSLYILAGMPVIAPNFGGSAEYISSMGIGWLINSLEELPELLPTIDETAYHHVRKKILSLQQEICRGEHLPGAINKLIRT</sequence>
<evidence type="ECO:0008006" key="6">
    <source>
        <dbReference type="Google" id="ProtNLM"/>
    </source>
</evidence>
<dbReference type="Gene3D" id="3.40.50.2000">
    <property type="entry name" value="Glycogen Phosphorylase B"/>
    <property type="match status" value="2"/>
</dbReference>
<dbReference type="Pfam" id="PF26334">
    <property type="entry name" value="Gtf3_N"/>
    <property type="match status" value="1"/>
</dbReference>
<accession>A0ABS9BBX5</accession>
<gene>
    <name evidence="4" type="ORF">L0U88_00395</name>
</gene>
<evidence type="ECO:0000259" key="3">
    <source>
        <dbReference type="Pfam" id="PF26337"/>
    </source>
</evidence>
<organism evidence="4 5">
    <name type="scientific">Flavihumibacter fluminis</name>
    <dbReference type="NCBI Taxonomy" id="2909236"/>
    <lineage>
        <taxon>Bacteria</taxon>
        <taxon>Pseudomonadati</taxon>
        <taxon>Bacteroidota</taxon>
        <taxon>Chitinophagia</taxon>
        <taxon>Chitinophagales</taxon>
        <taxon>Chitinophagaceae</taxon>
        <taxon>Flavihumibacter</taxon>
    </lineage>
</organism>
<feature type="domain" description="Glucosyltransferase 3-like C-terminal" evidence="3">
    <location>
        <begin position="174"/>
        <end position="335"/>
    </location>
</feature>
<evidence type="ECO:0000256" key="1">
    <source>
        <dbReference type="ARBA" id="ARBA00022679"/>
    </source>
</evidence>
<protein>
    <recommendedName>
        <fullName evidence="6">Glycosyltransferase involved in cell wall biosynthesis</fullName>
    </recommendedName>
</protein>
<evidence type="ECO:0000313" key="5">
    <source>
        <dbReference type="Proteomes" id="UP001200145"/>
    </source>
</evidence>
<evidence type="ECO:0000313" key="4">
    <source>
        <dbReference type="EMBL" id="MCF1713083.1"/>
    </source>
</evidence>
<proteinExistence type="predicted"/>
<reference evidence="4 5" key="1">
    <citation type="submission" date="2022-01" db="EMBL/GenBank/DDBJ databases">
        <title>Flavihumibacter sp. nov., isolated from sediment of a river.</title>
        <authorList>
            <person name="Liu H."/>
        </authorList>
    </citation>
    <scope>NUCLEOTIDE SEQUENCE [LARGE SCALE GENOMIC DNA]</scope>
    <source>
        <strain evidence="4 5">RY-1</strain>
    </source>
</reference>
<name>A0ABS9BBX5_9BACT</name>
<evidence type="ECO:0000259" key="2">
    <source>
        <dbReference type="Pfam" id="PF26334"/>
    </source>
</evidence>
<dbReference type="InterPro" id="IPR058592">
    <property type="entry name" value="Gtf3_C"/>
</dbReference>
<dbReference type="RefSeq" id="WP_234863501.1">
    <property type="nucleotide sequence ID" value="NZ_JAKEVY010000001.1"/>
</dbReference>
<feature type="domain" description="Glucosyltransferase 3-like N-terminal" evidence="2">
    <location>
        <begin position="12"/>
        <end position="142"/>
    </location>
</feature>
<comment type="caution">
    <text evidence="4">The sequence shown here is derived from an EMBL/GenBank/DDBJ whole genome shotgun (WGS) entry which is preliminary data.</text>
</comment>
<dbReference type="Proteomes" id="UP001200145">
    <property type="component" value="Unassembled WGS sequence"/>
</dbReference>
<keyword evidence="1" id="KW-0808">Transferase</keyword>